<keyword evidence="4" id="KW-1185">Reference proteome</keyword>
<name>A0A975JUK4_9MYCO</name>
<feature type="domain" description="NAD-dependent epimerase/dehydratase" evidence="2">
    <location>
        <begin position="25"/>
        <end position="267"/>
    </location>
</feature>
<dbReference type="Pfam" id="PF01370">
    <property type="entry name" value="Epimerase"/>
    <property type="match status" value="1"/>
</dbReference>
<dbReference type="PANTHER" id="PTHR10366:SF812">
    <property type="entry name" value="VPS9 DOMAIN-CONTAINING PROTEIN"/>
    <property type="match status" value="1"/>
</dbReference>
<dbReference type="Proteomes" id="UP000682202">
    <property type="component" value="Chromosome"/>
</dbReference>
<dbReference type="AlphaFoldDB" id="A0A975JUK4"/>
<evidence type="ECO:0000313" key="4">
    <source>
        <dbReference type="Proteomes" id="UP000682202"/>
    </source>
</evidence>
<organism evidence="3 4">
    <name type="scientific">Mycobacterium spongiae</name>
    <dbReference type="NCBI Taxonomy" id="886343"/>
    <lineage>
        <taxon>Bacteria</taxon>
        <taxon>Bacillati</taxon>
        <taxon>Actinomycetota</taxon>
        <taxon>Actinomycetes</taxon>
        <taxon>Mycobacteriales</taxon>
        <taxon>Mycobacteriaceae</taxon>
        <taxon>Mycobacterium</taxon>
    </lineage>
</organism>
<dbReference type="PANTHER" id="PTHR10366">
    <property type="entry name" value="NAD DEPENDENT EPIMERASE/DEHYDRATASE"/>
    <property type="match status" value="1"/>
</dbReference>
<dbReference type="InterPro" id="IPR036291">
    <property type="entry name" value="NAD(P)-bd_dom_sf"/>
</dbReference>
<dbReference type="GO" id="GO:0016616">
    <property type="term" value="F:oxidoreductase activity, acting on the CH-OH group of donors, NAD or NADP as acceptor"/>
    <property type="evidence" value="ECO:0007669"/>
    <property type="project" value="TreeGrafter"/>
</dbReference>
<dbReference type="InterPro" id="IPR001509">
    <property type="entry name" value="Epimerase_deHydtase"/>
</dbReference>
<dbReference type="EMBL" id="CP046600">
    <property type="protein sequence ID" value="QUR65977.1"/>
    <property type="molecule type" value="Genomic_DNA"/>
</dbReference>
<dbReference type="FunFam" id="3.40.50.720:FF:000336">
    <property type="entry name" value="Aldehyde reductase"/>
    <property type="match status" value="1"/>
</dbReference>
<dbReference type="SUPFAM" id="SSF51735">
    <property type="entry name" value="NAD(P)-binding Rossmann-fold domains"/>
    <property type="match status" value="1"/>
</dbReference>
<evidence type="ECO:0000313" key="3">
    <source>
        <dbReference type="EMBL" id="QUR65977.1"/>
    </source>
</evidence>
<proteinExistence type="predicted"/>
<evidence type="ECO:0000259" key="2">
    <source>
        <dbReference type="Pfam" id="PF01370"/>
    </source>
</evidence>
<reference evidence="3" key="1">
    <citation type="submission" date="2019-12" db="EMBL/GenBank/DDBJ databases">
        <title>Mycobacterium spongiae sp. nov.</title>
        <authorList>
            <person name="Stinear T."/>
        </authorList>
    </citation>
    <scope>NUCLEOTIDE SEQUENCE</scope>
    <source>
        <strain evidence="3">FSD4b-SM</strain>
    </source>
</reference>
<dbReference type="Gene3D" id="3.40.50.720">
    <property type="entry name" value="NAD(P)-binding Rossmann-like Domain"/>
    <property type="match status" value="1"/>
</dbReference>
<keyword evidence="1" id="KW-0560">Oxidoreductase</keyword>
<gene>
    <name evidence="3" type="ORF">F6B93_01795</name>
</gene>
<protein>
    <submittedName>
        <fullName evidence="3">NAD-dependent epimerase/dehydratase family protein</fullName>
    </submittedName>
</protein>
<dbReference type="KEGG" id="mspg:F6B93_01795"/>
<evidence type="ECO:0000256" key="1">
    <source>
        <dbReference type="ARBA" id="ARBA00023002"/>
    </source>
</evidence>
<accession>A0A975JUK4</accession>
<dbReference type="InterPro" id="IPR050425">
    <property type="entry name" value="NAD(P)_dehydrat-like"/>
</dbReference>
<sequence length="366" mass="39597">MGGREFAMTAELELSGIDVDTSAPVLVTGATGYVAGWIIKGLLGAGVTVHAAVRDPKNTAKIAHLVDMAETSRGDIQFYRADLLAEGSYTEAMTGCGIVFHTASPFVRAVDDPQRDLIDPAVKGTTNVLSGANEVASVSRVVVTSSCAAIYTDAVDCENAPGGTITEEIWNTTASLTHEPYSYSKVLAEREAWRIADDQDRWRLVVVNPSLVIGPAQGPDPTSESFAIVKQIGDGTMRMGAPQMGMGVVDVREVARAHIAAAYLPEAHGRYIVSGHNTDMLELAQSLRPRFGRDFPLPKRALPKFMVWLAAPFVGLSREFVAKNVGHVWRADNAKSQRELGVTYRPMQESMEDMFSQMIERQALAS</sequence>